<evidence type="ECO:0000256" key="3">
    <source>
        <dbReference type="ARBA" id="ARBA00022519"/>
    </source>
</evidence>
<reference evidence="8 9" key="1">
    <citation type="submission" date="2024-04" db="EMBL/GenBank/DDBJ databases">
        <title>Albibacterium profundi sp. nov., isolated from sediment of the Challenger Deep of Mariana Trench.</title>
        <authorList>
            <person name="Wang Y."/>
        </authorList>
    </citation>
    <scope>NUCLEOTIDE SEQUENCE [LARGE SCALE GENOMIC DNA]</scope>
    <source>
        <strain evidence="8 9">RHL897</strain>
    </source>
</reference>
<gene>
    <name evidence="8" type="ORF">WKR92_03800</name>
</gene>
<evidence type="ECO:0000256" key="2">
    <source>
        <dbReference type="ARBA" id="ARBA00022475"/>
    </source>
</evidence>
<dbReference type="CDD" id="cd07984">
    <property type="entry name" value="LPLAT_LABLAT-like"/>
    <property type="match status" value="1"/>
</dbReference>
<keyword evidence="6 8" id="KW-0012">Acyltransferase</keyword>
<keyword evidence="3" id="KW-0997">Cell inner membrane</keyword>
<dbReference type="InterPro" id="IPR004960">
    <property type="entry name" value="LipA_acyltrans"/>
</dbReference>
<dbReference type="RefSeq" id="WP_375556505.1">
    <property type="nucleotide sequence ID" value="NZ_JBBVGT010000002.1"/>
</dbReference>
<organism evidence="8 9">
    <name type="scientific">Albibacterium profundi</name>
    <dbReference type="NCBI Taxonomy" id="3134906"/>
    <lineage>
        <taxon>Bacteria</taxon>
        <taxon>Pseudomonadati</taxon>
        <taxon>Bacteroidota</taxon>
        <taxon>Sphingobacteriia</taxon>
        <taxon>Sphingobacteriales</taxon>
        <taxon>Sphingobacteriaceae</taxon>
        <taxon>Albibacterium</taxon>
    </lineage>
</organism>
<keyword evidence="7" id="KW-1133">Transmembrane helix</keyword>
<evidence type="ECO:0000256" key="4">
    <source>
        <dbReference type="ARBA" id="ARBA00022679"/>
    </source>
</evidence>
<evidence type="ECO:0000313" key="9">
    <source>
        <dbReference type="Proteomes" id="UP001580928"/>
    </source>
</evidence>
<comment type="subcellular location">
    <subcellularLocation>
        <location evidence="1">Cell inner membrane</location>
    </subcellularLocation>
</comment>
<evidence type="ECO:0000256" key="1">
    <source>
        <dbReference type="ARBA" id="ARBA00004533"/>
    </source>
</evidence>
<keyword evidence="9" id="KW-1185">Reference proteome</keyword>
<keyword evidence="2" id="KW-1003">Cell membrane</keyword>
<dbReference type="EMBL" id="JBBVGT010000002">
    <property type="protein sequence ID" value="MFB5944947.1"/>
    <property type="molecule type" value="Genomic_DNA"/>
</dbReference>
<keyword evidence="4" id="KW-0808">Transferase</keyword>
<dbReference type="Pfam" id="PF03279">
    <property type="entry name" value="Lip_A_acyltrans"/>
    <property type="match status" value="1"/>
</dbReference>
<name>A0ABV5CEZ0_9SPHI</name>
<sequence length="289" mass="34172">MEIQSRILSFFIYLCSLLPFWALYLLSDILYYVLYYIVGYRREVVFKNLKKSFPEKSSDDLKRIEKLFYRSLGDMIVENIKMASISAKESKKRLTILNERVLLDYLEKGQPVIMVTGHYSNWELGIHALSLLSPYPSLIVYKPLSNKVFGAAYNKIRSRFGAVMVPMKQTLRKIHHYRNRAHTSVFLADQTPMKSESKHFITFLNQPTLMYLGIEKIAKKLNYPIIYSHIDRVKRGYYTCEFTVLVDNPSEYSENEITDLHSSFLEQLIQKKPELWLWSHKRWKHKPHA</sequence>
<keyword evidence="7" id="KW-0812">Transmembrane</keyword>
<comment type="caution">
    <text evidence="8">The sequence shown here is derived from an EMBL/GenBank/DDBJ whole genome shotgun (WGS) entry which is preliminary data.</text>
</comment>
<evidence type="ECO:0000256" key="6">
    <source>
        <dbReference type="ARBA" id="ARBA00023315"/>
    </source>
</evidence>
<dbReference type="Proteomes" id="UP001580928">
    <property type="component" value="Unassembled WGS sequence"/>
</dbReference>
<protein>
    <submittedName>
        <fullName evidence="8">Lysophospholipid acyltransferase family protein</fullName>
    </submittedName>
</protein>
<evidence type="ECO:0000313" key="8">
    <source>
        <dbReference type="EMBL" id="MFB5944947.1"/>
    </source>
</evidence>
<keyword evidence="5 7" id="KW-0472">Membrane</keyword>
<evidence type="ECO:0000256" key="5">
    <source>
        <dbReference type="ARBA" id="ARBA00023136"/>
    </source>
</evidence>
<dbReference type="PANTHER" id="PTHR30606:SF10">
    <property type="entry name" value="PHOSPHATIDYLINOSITOL MANNOSIDE ACYLTRANSFERASE"/>
    <property type="match status" value="1"/>
</dbReference>
<feature type="transmembrane region" description="Helical" evidence="7">
    <location>
        <begin position="12"/>
        <end position="38"/>
    </location>
</feature>
<evidence type="ECO:0000256" key="7">
    <source>
        <dbReference type="SAM" id="Phobius"/>
    </source>
</evidence>
<dbReference type="GO" id="GO:0016746">
    <property type="term" value="F:acyltransferase activity"/>
    <property type="evidence" value="ECO:0007669"/>
    <property type="project" value="UniProtKB-KW"/>
</dbReference>
<accession>A0ABV5CEZ0</accession>
<proteinExistence type="predicted"/>
<dbReference type="PANTHER" id="PTHR30606">
    <property type="entry name" value="LIPID A BIOSYNTHESIS LAUROYL ACYLTRANSFERASE"/>
    <property type="match status" value="1"/>
</dbReference>